<dbReference type="InterPro" id="IPR045028">
    <property type="entry name" value="DinG/Rad3-like"/>
</dbReference>
<dbReference type="AlphaFoldDB" id="A0A645D2L6"/>
<dbReference type="SMART" id="SM00491">
    <property type="entry name" value="HELICc2"/>
    <property type="match status" value="1"/>
</dbReference>
<dbReference type="GO" id="GO:0003676">
    <property type="term" value="F:nucleic acid binding"/>
    <property type="evidence" value="ECO:0007669"/>
    <property type="project" value="InterPro"/>
</dbReference>
<dbReference type="GO" id="GO:0051539">
    <property type="term" value="F:4 iron, 4 sulfur cluster binding"/>
    <property type="evidence" value="ECO:0007669"/>
    <property type="project" value="TreeGrafter"/>
</dbReference>
<dbReference type="GO" id="GO:0005524">
    <property type="term" value="F:ATP binding"/>
    <property type="evidence" value="ECO:0007669"/>
    <property type="project" value="InterPro"/>
</dbReference>
<dbReference type="EC" id="3.6.4.12" evidence="2"/>
<dbReference type="PANTHER" id="PTHR11472">
    <property type="entry name" value="DNA REPAIR DEAD HELICASE RAD3/XP-D SUBFAMILY MEMBER"/>
    <property type="match status" value="1"/>
</dbReference>
<dbReference type="PANTHER" id="PTHR11472:SF59">
    <property type="entry name" value="ATP-DEPENDENT DNA HELICASE DING"/>
    <property type="match status" value="1"/>
</dbReference>
<keyword evidence="2" id="KW-0378">Hydrolase</keyword>
<dbReference type="Pfam" id="PF13307">
    <property type="entry name" value="Helicase_C_2"/>
    <property type="match status" value="1"/>
</dbReference>
<reference evidence="2" key="1">
    <citation type="submission" date="2019-08" db="EMBL/GenBank/DDBJ databases">
        <authorList>
            <person name="Kucharzyk K."/>
            <person name="Murdoch R.W."/>
            <person name="Higgins S."/>
            <person name="Loffler F."/>
        </authorList>
    </citation>
    <scope>NUCLEOTIDE SEQUENCE</scope>
</reference>
<organism evidence="2">
    <name type="scientific">bioreactor metagenome</name>
    <dbReference type="NCBI Taxonomy" id="1076179"/>
    <lineage>
        <taxon>unclassified sequences</taxon>
        <taxon>metagenomes</taxon>
        <taxon>ecological metagenomes</taxon>
    </lineage>
</organism>
<sequence length="179" mass="19901">MVDALLSDLAMVEAGALVLFTSREQMRQAVDALPTVMRETVLVQNTLPRQQLLSRHRERVAQGMPSIIFGMQSFGEGLDLPGPLCESLFITKLPFAPPDDPVGEARAEWLRGSGRDPFIELVVPATAIRLAQWAGRAIRTEEDRAHVYCYDKRLVRTSYGQLLLKGLPPFTLERRTAAG</sequence>
<dbReference type="EMBL" id="VSSQ01032167">
    <property type="protein sequence ID" value="MPM83353.1"/>
    <property type="molecule type" value="Genomic_DNA"/>
</dbReference>
<dbReference type="GO" id="GO:0033677">
    <property type="term" value="F:DNA/RNA helicase activity"/>
    <property type="evidence" value="ECO:0007669"/>
    <property type="project" value="TreeGrafter"/>
</dbReference>
<dbReference type="GO" id="GO:0006281">
    <property type="term" value="P:DNA repair"/>
    <property type="evidence" value="ECO:0007669"/>
    <property type="project" value="TreeGrafter"/>
</dbReference>
<feature type="domain" description="ATP-dependent helicase C-terminal" evidence="1">
    <location>
        <begin position="23"/>
        <end position="156"/>
    </location>
</feature>
<comment type="caution">
    <text evidence="2">The sequence shown here is derived from an EMBL/GenBank/DDBJ whole genome shotgun (WGS) entry which is preliminary data.</text>
</comment>
<dbReference type="Gene3D" id="3.40.50.300">
    <property type="entry name" value="P-loop containing nucleotide triphosphate hydrolases"/>
    <property type="match status" value="1"/>
</dbReference>
<keyword evidence="2" id="KW-0547">Nucleotide-binding</keyword>
<dbReference type="GO" id="GO:0016818">
    <property type="term" value="F:hydrolase activity, acting on acid anhydrides, in phosphorus-containing anhydrides"/>
    <property type="evidence" value="ECO:0007669"/>
    <property type="project" value="InterPro"/>
</dbReference>
<keyword evidence="2" id="KW-0067">ATP-binding</keyword>
<evidence type="ECO:0000259" key="1">
    <source>
        <dbReference type="SMART" id="SM00491"/>
    </source>
</evidence>
<evidence type="ECO:0000313" key="2">
    <source>
        <dbReference type="EMBL" id="MPM83353.1"/>
    </source>
</evidence>
<name>A0A645D2L6_9ZZZZ</name>
<dbReference type="SUPFAM" id="SSF52540">
    <property type="entry name" value="P-loop containing nucleoside triphosphate hydrolases"/>
    <property type="match status" value="1"/>
</dbReference>
<dbReference type="InterPro" id="IPR027417">
    <property type="entry name" value="P-loop_NTPase"/>
</dbReference>
<dbReference type="GO" id="GO:0003678">
    <property type="term" value="F:DNA helicase activity"/>
    <property type="evidence" value="ECO:0007669"/>
    <property type="project" value="UniProtKB-EC"/>
</dbReference>
<keyword evidence="2" id="KW-0347">Helicase</keyword>
<dbReference type="InterPro" id="IPR006555">
    <property type="entry name" value="ATP-dep_Helicase_C"/>
</dbReference>
<accession>A0A645D2L6</accession>
<gene>
    <name evidence="2" type="primary">dinG_11</name>
    <name evidence="2" type="ORF">SDC9_130417</name>
</gene>
<proteinExistence type="predicted"/>
<protein>
    <submittedName>
        <fullName evidence="2">Putative ATP-dependent helicase DinG</fullName>
        <ecNumber evidence="2">3.6.4.12</ecNumber>
    </submittedName>
</protein>
<dbReference type="GO" id="GO:0009432">
    <property type="term" value="P:SOS response"/>
    <property type="evidence" value="ECO:0007669"/>
    <property type="project" value="TreeGrafter"/>
</dbReference>